<dbReference type="EMBL" id="GBEZ01012260">
    <property type="protein sequence ID" value="JAC73611.1"/>
    <property type="molecule type" value="Transcribed_RNA"/>
</dbReference>
<evidence type="ECO:0000313" key="1">
    <source>
        <dbReference type="EMBL" id="JAC73611.1"/>
    </source>
</evidence>
<name>A0A061RSX3_9CHLO</name>
<sequence>QHLREAFRAIIELARHDVCSWDLIVQTAWTLSPLALSWVSSAVAEAVHRDSQFSSFHSSEEPFDGLEGTKALASLISQVGTPAVRWILKLAVCATSSHSPISCYPALCLKEAVVIRRPESSEETPGCSRSAKSSDDPCLGQRCLIQASYEG</sequence>
<reference evidence="1" key="1">
    <citation type="submission" date="2014-05" db="EMBL/GenBank/DDBJ databases">
        <title>The transcriptome of the halophilic microalga Tetraselmis sp. GSL018 isolated from the Great Salt Lake, Utah.</title>
        <authorList>
            <person name="Jinkerson R.E."/>
            <person name="D'Adamo S."/>
            <person name="Posewitz M.C."/>
        </authorList>
    </citation>
    <scope>NUCLEOTIDE SEQUENCE</scope>
    <source>
        <strain evidence="1">GSL018</strain>
    </source>
</reference>
<gene>
    <name evidence="1" type="ORF">TSPGSL018_28391</name>
</gene>
<proteinExistence type="predicted"/>
<organism evidence="1">
    <name type="scientific">Tetraselmis sp. GSL018</name>
    <dbReference type="NCBI Taxonomy" id="582737"/>
    <lineage>
        <taxon>Eukaryota</taxon>
        <taxon>Viridiplantae</taxon>
        <taxon>Chlorophyta</taxon>
        <taxon>core chlorophytes</taxon>
        <taxon>Chlorodendrophyceae</taxon>
        <taxon>Chlorodendrales</taxon>
        <taxon>Chlorodendraceae</taxon>
        <taxon>Tetraselmis</taxon>
    </lineage>
</organism>
<feature type="non-terminal residue" evidence="1">
    <location>
        <position position="151"/>
    </location>
</feature>
<feature type="non-terminal residue" evidence="1">
    <location>
        <position position="1"/>
    </location>
</feature>
<dbReference type="AlphaFoldDB" id="A0A061RSX3"/>
<accession>A0A061RSX3</accession>
<protein>
    <submittedName>
        <fullName evidence="1">Uncharacterized protein</fullName>
    </submittedName>
</protein>